<keyword evidence="2" id="KW-1185">Reference proteome</keyword>
<dbReference type="RefSeq" id="XP_033522691.1">
    <property type="nucleotide sequence ID" value="XM_033671559.1"/>
</dbReference>
<dbReference type="Proteomes" id="UP000799771">
    <property type="component" value="Unassembled WGS sequence"/>
</dbReference>
<protein>
    <recommendedName>
        <fullName evidence="3">DUF1857-domain-containing protein</fullName>
    </recommendedName>
</protein>
<name>A0A6A6A8K0_9PLEO</name>
<dbReference type="Gene3D" id="3.30.530.20">
    <property type="match status" value="1"/>
</dbReference>
<reference evidence="1" key="1">
    <citation type="journal article" date="2020" name="Stud. Mycol.">
        <title>101 Dothideomycetes genomes: a test case for predicting lifestyles and emergence of pathogens.</title>
        <authorList>
            <person name="Haridas S."/>
            <person name="Albert R."/>
            <person name="Binder M."/>
            <person name="Bloem J."/>
            <person name="Labutti K."/>
            <person name="Salamov A."/>
            <person name="Andreopoulos B."/>
            <person name="Baker S."/>
            <person name="Barry K."/>
            <person name="Bills G."/>
            <person name="Bluhm B."/>
            <person name="Cannon C."/>
            <person name="Castanera R."/>
            <person name="Culley D."/>
            <person name="Daum C."/>
            <person name="Ezra D."/>
            <person name="Gonzalez J."/>
            <person name="Henrissat B."/>
            <person name="Kuo A."/>
            <person name="Liang C."/>
            <person name="Lipzen A."/>
            <person name="Lutzoni F."/>
            <person name="Magnuson J."/>
            <person name="Mondo S."/>
            <person name="Nolan M."/>
            <person name="Ohm R."/>
            <person name="Pangilinan J."/>
            <person name="Park H.-J."/>
            <person name="Ramirez L."/>
            <person name="Alfaro M."/>
            <person name="Sun H."/>
            <person name="Tritt A."/>
            <person name="Yoshinaga Y."/>
            <person name="Zwiers L.-H."/>
            <person name="Turgeon B."/>
            <person name="Goodwin S."/>
            <person name="Spatafora J."/>
            <person name="Crous P."/>
            <person name="Grigoriev I."/>
        </authorList>
    </citation>
    <scope>NUCLEOTIDE SEQUENCE</scope>
    <source>
        <strain evidence="1">CBS 119687</strain>
    </source>
</reference>
<dbReference type="Pfam" id="PF08982">
    <property type="entry name" value="AtaL"/>
    <property type="match status" value="1"/>
</dbReference>
<dbReference type="AlphaFoldDB" id="A0A6A6A8K0"/>
<evidence type="ECO:0000313" key="2">
    <source>
        <dbReference type="Proteomes" id="UP000799771"/>
    </source>
</evidence>
<proteinExistence type="predicted"/>
<dbReference type="EMBL" id="ML977508">
    <property type="protein sequence ID" value="KAF2128302.1"/>
    <property type="molecule type" value="Genomic_DNA"/>
</dbReference>
<evidence type="ECO:0008006" key="3">
    <source>
        <dbReference type="Google" id="ProtNLM"/>
    </source>
</evidence>
<dbReference type="GeneID" id="54411991"/>
<accession>A0A6A6A8K0</accession>
<organism evidence="1 2">
    <name type="scientific">Dothidotthia symphoricarpi CBS 119687</name>
    <dbReference type="NCBI Taxonomy" id="1392245"/>
    <lineage>
        <taxon>Eukaryota</taxon>
        <taxon>Fungi</taxon>
        <taxon>Dikarya</taxon>
        <taxon>Ascomycota</taxon>
        <taxon>Pezizomycotina</taxon>
        <taxon>Dothideomycetes</taxon>
        <taxon>Pleosporomycetidae</taxon>
        <taxon>Pleosporales</taxon>
        <taxon>Dothidotthiaceae</taxon>
        <taxon>Dothidotthia</taxon>
    </lineage>
</organism>
<dbReference type="InterPro" id="IPR015075">
    <property type="entry name" value="AtaL"/>
</dbReference>
<dbReference type="InterPro" id="IPR023393">
    <property type="entry name" value="START-like_dom_sf"/>
</dbReference>
<sequence length="183" mass="20203">MPAIRFNFNVAYSEPVNRLGDEPVLSMEDVWHALAYGCRRPEDMAEYVASSEITEDDGLRFHRRLILGGGAVHTAAGETIEQDVILRPMLNVEATTTASGATTIFAISQGTSDPPNPERPEIFLTGAYELWMDGVEEGSKEATDVRVKYGALAKGATQDGVKTFRRWKVEGKLDEWAKLQKSP</sequence>
<evidence type="ECO:0000313" key="1">
    <source>
        <dbReference type="EMBL" id="KAF2128302.1"/>
    </source>
</evidence>
<dbReference type="OrthoDB" id="2320332at2759"/>
<gene>
    <name evidence="1" type="ORF">P153DRAFT_397389</name>
</gene>
<dbReference type="SUPFAM" id="SSF55961">
    <property type="entry name" value="Bet v1-like"/>
    <property type="match status" value="1"/>
</dbReference>